<dbReference type="PANTHER" id="PTHR33121:SF70">
    <property type="entry name" value="SIGNALING PROTEIN YKOW"/>
    <property type="match status" value="1"/>
</dbReference>
<dbReference type="PANTHER" id="PTHR33121">
    <property type="entry name" value="CYCLIC DI-GMP PHOSPHODIESTERASE PDEF"/>
    <property type="match status" value="1"/>
</dbReference>
<dbReference type="NCBIfam" id="TIGR00254">
    <property type="entry name" value="GGDEF"/>
    <property type="match status" value="1"/>
</dbReference>
<dbReference type="SUPFAM" id="SSF55073">
    <property type="entry name" value="Nucleotide cyclase"/>
    <property type="match status" value="1"/>
</dbReference>
<evidence type="ECO:0000259" key="2">
    <source>
        <dbReference type="PROSITE" id="PS50887"/>
    </source>
</evidence>
<dbReference type="CDD" id="cd01949">
    <property type="entry name" value="GGDEF"/>
    <property type="match status" value="1"/>
</dbReference>
<evidence type="ECO:0000259" key="1">
    <source>
        <dbReference type="PROSITE" id="PS50883"/>
    </source>
</evidence>
<dbReference type="SMART" id="SM00267">
    <property type="entry name" value="GGDEF"/>
    <property type="match status" value="1"/>
</dbReference>
<dbReference type="InterPro" id="IPR050706">
    <property type="entry name" value="Cyclic-di-GMP_PDE-like"/>
</dbReference>
<gene>
    <name evidence="3" type="primary">cph2_7</name>
    <name evidence="3" type="ORF">CLMAG_51140</name>
</gene>
<dbReference type="STRING" id="1121326.CLMAG_51140"/>
<feature type="domain" description="GGDEF" evidence="2">
    <location>
        <begin position="1"/>
        <end position="127"/>
    </location>
</feature>
<dbReference type="Gene3D" id="3.20.20.450">
    <property type="entry name" value="EAL domain"/>
    <property type="match status" value="1"/>
</dbReference>
<dbReference type="InterPro" id="IPR000160">
    <property type="entry name" value="GGDEF_dom"/>
</dbReference>
<dbReference type="EMBL" id="LWAE01000008">
    <property type="protein sequence ID" value="KZL89614.1"/>
    <property type="molecule type" value="Genomic_DNA"/>
</dbReference>
<dbReference type="GO" id="GO:0071111">
    <property type="term" value="F:cyclic-guanylate-specific phosphodiesterase activity"/>
    <property type="evidence" value="ECO:0007669"/>
    <property type="project" value="InterPro"/>
</dbReference>
<name>A0A162RA29_9CLOT</name>
<evidence type="ECO:0000313" key="4">
    <source>
        <dbReference type="Proteomes" id="UP000076603"/>
    </source>
</evidence>
<dbReference type="Gene3D" id="3.30.70.270">
    <property type="match status" value="1"/>
</dbReference>
<dbReference type="OrthoDB" id="9762141at2"/>
<dbReference type="CDD" id="cd01948">
    <property type="entry name" value="EAL"/>
    <property type="match status" value="1"/>
</dbReference>
<dbReference type="RefSeq" id="WP_066628789.1">
    <property type="nucleotide sequence ID" value="NZ_LWAE01000008.1"/>
</dbReference>
<dbReference type="InterPro" id="IPR029787">
    <property type="entry name" value="Nucleotide_cyclase"/>
</dbReference>
<sequence>MDIDNFKHINDTLGHMSGDLFLKYISDILKSQVKIPDFAARLSGDEFAIIIENINDKNDVINRIQILLKHLRKPWMLDNHEFFISFSIGVAIYPEHGDTLSLLLKNSDIAMYYVKKNMKDDYCFYSHDIQAENVKQIIMINELRHAIDNEEFALVYQPIINLNSGKLIGVESLIRWIDPIKGVISPMEFIPLAEETGLIHEIGKWVLKTALFQKKTWEEQGYPHIKMSVNISGKRVTNSDLINEVRELILKTNLNSNEIQLEVTETAVMEDINTSTRVLKELRDMGVKIALDDFGTGYSSLTYLERLPIDIVKLDRNFIKGISNVGQSNVIVESVIKLTHDLNLGIVAEGIETKNQLEFLILNNCDYGQGYLFSKPVTEKEIEKLLLENLIYV</sequence>
<dbReference type="SMART" id="SM00052">
    <property type="entry name" value="EAL"/>
    <property type="match status" value="1"/>
</dbReference>
<proteinExistence type="predicted"/>
<keyword evidence="4" id="KW-1185">Reference proteome</keyword>
<dbReference type="AlphaFoldDB" id="A0A162RA29"/>
<reference evidence="3 4" key="1">
    <citation type="submission" date="2016-04" db="EMBL/GenBank/DDBJ databases">
        <title>Genome sequence of Clostridium magnum DSM 2767.</title>
        <authorList>
            <person name="Poehlein A."/>
            <person name="Uhlig R."/>
            <person name="Fischer R."/>
            <person name="Bahl H."/>
            <person name="Daniel R."/>
        </authorList>
    </citation>
    <scope>NUCLEOTIDE SEQUENCE [LARGE SCALE GENOMIC DNA]</scope>
    <source>
        <strain evidence="3 4">DSM 2767</strain>
    </source>
</reference>
<dbReference type="InterPro" id="IPR001633">
    <property type="entry name" value="EAL_dom"/>
</dbReference>
<evidence type="ECO:0000313" key="3">
    <source>
        <dbReference type="EMBL" id="KZL89614.1"/>
    </source>
</evidence>
<dbReference type="FunFam" id="3.20.20.450:FF:000001">
    <property type="entry name" value="Cyclic di-GMP phosphodiesterase yahA"/>
    <property type="match status" value="1"/>
</dbReference>
<feature type="domain" description="EAL" evidence="1">
    <location>
        <begin position="136"/>
        <end position="390"/>
    </location>
</feature>
<protein>
    <submittedName>
        <fullName evidence="3">Phytochrome-like protein cph2</fullName>
    </submittedName>
</protein>
<accession>A0A162RA29</accession>
<dbReference type="Pfam" id="PF00563">
    <property type="entry name" value="EAL"/>
    <property type="match status" value="1"/>
</dbReference>
<dbReference type="Pfam" id="PF00990">
    <property type="entry name" value="GGDEF"/>
    <property type="match status" value="1"/>
</dbReference>
<dbReference type="Proteomes" id="UP000076603">
    <property type="component" value="Unassembled WGS sequence"/>
</dbReference>
<dbReference type="PROSITE" id="PS50883">
    <property type="entry name" value="EAL"/>
    <property type="match status" value="1"/>
</dbReference>
<dbReference type="SUPFAM" id="SSF141868">
    <property type="entry name" value="EAL domain-like"/>
    <property type="match status" value="1"/>
</dbReference>
<dbReference type="PATRIC" id="fig|1121326.3.peg.5169"/>
<dbReference type="PROSITE" id="PS50887">
    <property type="entry name" value="GGDEF"/>
    <property type="match status" value="1"/>
</dbReference>
<dbReference type="InterPro" id="IPR043128">
    <property type="entry name" value="Rev_trsase/Diguanyl_cyclase"/>
</dbReference>
<dbReference type="InterPro" id="IPR035919">
    <property type="entry name" value="EAL_sf"/>
</dbReference>
<organism evidence="3 4">
    <name type="scientific">Clostridium magnum DSM 2767</name>
    <dbReference type="NCBI Taxonomy" id="1121326"/>
    <lineage>
        <taxon>Bacteria</taxon>
        <taxon>Bacillati</taxon>
        <taxon>Bacillota</taxon>
        <taxon>Clostridia</taxon>
        <taxon>Eubacteriales</taxon>
        <taxon>Clostridiaceae</taxon>
        <taxon>Clostridium</taxon>
    </lineage>
</organism>
<comment type="caution">
    <text evidence="3">The sequence shown here is derived from an EMBL/GenBank/DDBJ whole genome shotgun (WGS) entry which is preliminary data.</text>
</comment>